<dbReference type="Gene3D" id="1.20.58.320">
    <property type="entry name" value="TPR-like"/>
    <property type="match status" value="1"/>
</dbReference>
<keyword evidence="2" id="KW-1185">Reference proteome</keyword>
<dbReference type="AlphaFoldDB" id="A0A2P5HGZ2"/>
<name>A0A2P5HGZ2_DIAHE</name>
<protein>
    <recommendedName>
        <fullName evidence="3">DUF924 domain-containing protein</fullName>
    </recommendedName>
</protein>
<sequence>MVEDGKPEKLQALLPNDLLEELSTLWFQHAGDDQDLVVPSQDSMMHWFRKGEAFDQVCSAKFRQTLEQIKSLNVTGEAMLSAVQPSDPLKWIQLVLLFDQMPRNIYRGDESRIVFTVFDPIAQHIARAATEAGAQRHPLVRYHIGHRMWFTMPFMHSEDRAMHQKAVELVESMADDVKDVANIQTDVGNDADEHNQELQKCKAIIASKKDVAVKLCESQLEFEIKHKDIIDKFGRYPHRNGPLGRQMTTDEQAFLDGGGDTFGS</sequence>
<dbReference type="SUPFAM" id="SSF48452">
    <property type="entry name" value="TPR-like"/>
    <property type="match status" value="1"/>
</dbReference>
<accession>A0A2P5HGZ2</accession>
<dbReference type="Pfam" id="PF06041">
    <property type="entry name" value="DUF924"/>
    <property type="match status" value="1"/>
</dbReference>
<reference evidence="1" key="1">
    <citation type="submission" date="2017-09" db="EMBL/GenBank/DDBJ databases">
        <title>Polyketide synthases of a Diaporthe helianthi virulent isolate.</title>
        <authorList>
            <person name="Baroncelli R."/>
        </authorList>
    </citation>
    <scope>NUCLEOTIDE SEQUENCE [LARGE SCALE GENOMIC DNA]</scope>
    <source>
        <strain evidence="1">7/96</strain>
    </source>
</reference>
<dbReference type="Proteomes" id="UP000094444">
    <property type="component" value="Unassembled WGS sequence"/>
</dbReference>
<dbReference type="STRING" id="158607.A0A2P5HGZ2"/>
<evidence type="ECO:0000313" key="1">
    <source>
        <dbReference type="EMBL" id="POS69516.1"/>
    </source>
</evidence>
<gene>
    <name evidence="1" type="ORF">DHEL01_v212090</name>
</gene>
<organism evidence="1 2">
    <name type="scientific">Diaporthe helianthi</name>
    <dbReference type="NCBI Taxonomy" id="158607"/>
    <lineage>
        <taxon>Eukaryota</taxon>
        <taxon>Fungi</taxon>
        <taxon>Dikarya</taxon>
        <taxon>Ascomycota</taxon>
        <taxon>Pezizomycotina</taxon>
        <taxon>Sordariomycetes</taxon>
        <taxon>Sordariomycetidae</taxon>
        <taxon>Diaporthales</taxon>
        <taxon>Diaporthaceae</taxon>
        <taxon>Diaporthe</taxon>
    </lineage>
</organism>
<dbReference type="InterPro" id="IPR011990">
    <property type="entry name" value="TPR-like_helical_dom_sf"/>
</dbReference>
<dbReference type="InParanoid" id="A0A2P5HGZ2"/>
<dbReference type="InterPro" id="IPR010323">
    <property type="entry name" value="DUF924"/>
</dbReference>
<dbReference type="OrthoDB" id="414698at2759"/>
<dbReference type="Gene3D" id="1.25.40.10">
    <property type="entry name" value="Tetratricopeptide repeat domain"/>
    <property type="match status" value="1"/>
</dbReference>
<dbReference type="EMBL" id="MAVT02002203">
    <property type="protein sequence ID" value="POS69516.1"/>
    <property type="molecule type" value="Genomic_DNA"/>
</dbReference>
<evidence type="ECO:0008006" key="3">
    <source>
        <dbReference type="Google" id="ProtNLM"/>
    </source>
</evidence>
<comment type="caution">
    <text evidence="1">The sequence shown here is derived from an EMBL/GenBank/DDBJ whole genome shotgun (WGS) entry which is preliminary data.</text>
</comment>
<evidence type="ECO:0000313" key="2">
    <source>
        <dbReference type="Proteomes" id="UP000094444"/>
    </source>
</evidence>
<proteinExistence type="predicted"/>